<evidence type="ECO:0000256" key="3">
    <source>
        <dbReference type="ARBA" id="ARBA00022475"/>
    </source>
</evidence>
<dbReference type="Pfam" id="PF00528">
    <property type="entry name" value="BPD_transp_1"/>
    <property type="match status" value="1"/>
</dbReference>
<dbReference type="Proteomes" id="UP000310263">
    <property type="component" value="Unassembled WGS sequence"/>
</dbReference>
<feature type="domain" description="ABC transmembrane type-1" evidence="8">
    <location>
        <begin position="114"/>
        <end position="324"/>
    </location>
</feature>
<keyword evidence="3" id="KW-1003">Cell membrane</keyword>
<organism evidence="9 10">
    <name type="scientific">Muricaecibacterium torontonense</name>
    <dbReference type="NCBI Taxonomy" id="3032871"/>
    <lineage>
        <taxon>Bacteria</taxon>
        <taxon>Bacillati</taxon>
        <taxon>Actinomycetota</taxon>
        <taxon>Coriobacteriia</taxon>
        <taxon>Coriobacteriales</taxon>
        <taxon>Atopobiaceae</taxon>
        <taxon>Muricaecibacterium</taxon>
    </lineage>
</organism>
<dbReference type="OrthoDB" id="3171583at2"/>
<feature type="transmembrane region" description="Helical" evidence="7">
    <location>
        <begin position="120"/>
        <end position="141"/>
    </location>
</feature>
<keyword evidence="4 7" id="KW-0812">Transmembrane</keyword>
<keyword evidence="5 7" id="KW-1133">Transmembrane helix</keyword>
<proteinExistence type="inferred from homology"/>
<sequence>MLKYILKRLLQFIPVFFGVTMILFAMKNIVPGDPIKLIAGDKALPPETELQLRIANHLIEVDADGKPIYDEEGNTVPMPIWKQYGYYISGLLQGDLGNSYSRKLPVSQIFADKYPYTAKLAIVAIIIEAVVGIGAGMVSAIKRYSFWDVLVTLITAVLVAMPAFWLGMLLQLFFGIILKNATGGAVYMPISGAGGNSEFLPWVHYILPAITLAAVSTAYTARIMRSQLLEVMNQDYIRTAKAKGLSRREIIYHHALKNALIPVVTYIGLDFGAMLSGAILTETVFNWPGVGNEIYRAITQRDWPIVMGGVTIIIVVVLLINLIVDISYAFLDPRIRYGAPKDQG</sequence>
<evidence type="ECO:0000256" key="2">
    <source>
        <dbReference type="ARBA" id="ARBA00022448"/>
    </source>
</evidence>
<dbReference type="GO" id="GO:0055085">
    <property type="term" value="P:transmembrane transport"/>
    <property type="evidence" value="ECO:0007669"/>
    <property type="project" value="InterPro"/>
</dbReference>
<evidence type="ECO:0000259" key="8">
    <source>
        <dbReference type="PROSITE" id="PS50928"/>
    </source>
</evidence>
<comment type="similarity">
    <text evidence="7">Belongs to the binding-protein-dependent transport system permease family.</text>
</comment>
<evidence type="ECO:0000313" key="10">
    <source>
        <dbReference type="Proteomes" id="UP000310263"/>
    </source>
</evidence>
<dbReference type="RefSeq" id="WP_136012926.1">
    <property type="nucleotide sequence ID" value="NZ_SRYE01000004.1"/>
</dbReference>
<dbReference type="CDD" id="cd06261">
    <property type="entry name" value="TM_PBP2"/>
    <property type="match status" value="1"/>
</dbReference>
<accession>A0A4S2F3K6</accession>
<feature type="transmembrane region" description="Helical" evidence="7">
    <location>
        <begin position="202"/>
        <end position="221"/>
    </location>
</feature>
<dbReference type="GO" id="GO:0005886">
    <property type="term" value="C:plasma membrane"/>
    <property type="evidence" value="ECO:0007669"/>
    <property type="project" value="UniProtKB-SubCell"/>
</dbReference>
<evidence type="ECO:0000256" key="6">
    <source>
        <dbReference type="ARBA" id="ARBA00023136"/>
    </source>
</evidence>
<evidence type="ECO:0000313" key="9">
    <source>
        <dbReference type="EMBL" id="TGY61794.1"/>
    </source>
</evidence>
<evidence type="ECO:0000256" key="7">
    <source>
        <dbReference type="RuleBase" id="RU363032"/>
    </source>
</evidence>
<feature type="transmembrane region" description="Helical" evidence="7">
    <location>
        <begin position="12"/>
        <end position="30"/>
    </location>
</feature>
<feature type="transmembrane region" description="Helical" evidence="7">
    <location>
        <begin position="305"/>
        <end position="331"/>
    </location>
</feature>
<keyword evidence="2 7" id="KW-0813">Transport</keyword>
<feature type="transmembrane region" description="Helical" evidence="7">
    <location>
        <begin position="263"/>
        <end position="285"/>
    </location>
</feature>
<comment type="caution">
    <text evidence="9">The sequence shown here is derived from an EMBL/GenBank/DDBJ whole genome shotgun (WGS) entry which is preliminary data.</text>
</comment>
<dbReference type="PROSITE" id="PS50928">
    <property type="entry name" value="ABC_TM1"/>
    <property type="match status" value="1"/>
</dbReference>
<dbReference type="SUPFAM" id="SSF161098">
    <property type="entry name" value="MetI-like"/>
    <property type="match status" value="1"/>
</dbReference>
<keyword evidence="10" id="KW-1185">Reference proteome</keyword>
<dbReference type="Gene3D" id="1.10.3720.10">
    <property type="entry name" value="MetI-like"/>
    <property type="match status" value="1"/>
</dbReference>
<keyword evidence="6 7" id="KW-0472">Membrane</keyword>
<evidence type="ECO:0000256" key="4">
    <source>
        <dbReference type="ARBA" id="ARBA00022692"/>
    </source>
</evidence>
<evidence type="ECO:0000256" key="5">
    <source>
        <dbReference type="ARBA" id="ARBA00022989"/>
    </source>
</evidence>
<evidence type="ECO:0000256" key="1">
    <source>
        <dbReference type="ARBA" id="ARBA00004651"/>
    </source>
</evidence>
<dbReference type="AlphaFoldDB" id="A0A4S2F3K6"/>
<reference evidence="9 10" key="1">
    <citation type="submission" date="2019-04" db="EMBL/GenBank/DDBJ databases">
        <title>Microbes associate with the intestines of laboratory mice.</title>
        <authorList>
            <person name="Navarre W."/>
            <person name="Wong E."/>
            <person name="Huang K."/>
            <person name="Tropini C."/>
            <person name="Ng K."/>
            <person name="Yu B."/>
        </authorList>
    </citation>
    <scope>NUCLEOTIDE SEQUENCE [LARGE SCALE GENOMIC DNA]</scope>
    <source>
        <strain evidence="9 10">NM07_P-09</strain>
    </source>
</reference>
<feature type="transmembrane region" description="Helical" evidence="7">
    <location>
        <begin position="153"/>
        <end position="178"/>
    </location>
</feature>
<dbReference type="PANTHER" id="PTHR43163">
    <property type="entry name" value="DIPEPTIDE TRANSPORT SYSTEM PERMEASE PROTEIN DPPB-RELATED"/>
    <property type="match status" value="1"/>
</dbReference>
<gene>
    <name evidence="9" type="ORF">E5334_07275</name>
</gene>
<protein>
    <submittedName>
        <fullName evidence="9">ABC transporter permease</fullName>
    </submittedName>
</protein>
<dbReference type="InterPro" id="IPR000515">
    <property type="entry name" value="MetI-like"/>
</dbReference>
<dbReference type="InterPro" id="IPR035906">
    <property type="entry name" value="MetI-like_sf"/>
</dbReference>
<comment type="subcellular location">
    <subcellularLocation>
        <location evidence="1 7">Cell membrane</location>
        <topology evidence="1 7">Multi-pass membrane protein</topology>
    </subcellularLocation>
</comment>
<name>A0A4S2F3K6_9ACTN</name>
<dbReference type="PANTHER" id="PTHR43163:SF7">
    <property type="entry name" value="DIPEPTIDE-TRANSPORT INTEGRAL MEMBRANE PROTEIN ABC TRANSPORTER DPPB-RELATED"/>
    <property type="match status" value="1"/>
</dbReference>
<dbReference type="EMBL" id="SRYE01000004">
    <property type="protein sequence ID" value="TGY61794.1"/>
    <property type="molecule type" value="Genomic_DNA"/>
</dbReference>